<evidence type="ECO:0000256" key="2">
    <source>
        <dbReference type="ARBA" id="ARBA00022475"/>
    </source>
</evidence>
<evidence type="ECO:0000313" key="9">
    <source>
        <dbReference type="Proteomes" id="UP001501570"/>
    </source>
</evidence>
<keyword evidence="2" id="KW-1003">Cell membrane</keyword>
<dbReference type="PANTHER" id="PTHR33885:SF3">
    <property type="entry name" value="PHAGE SHOCK PROTEIN C"/>
    <property type="match status" value="1"/>
</dbReference>
<keyword evidence="4 6" id="KW-1133">Transmembrane helix</keyword>
<comment type="caution">
    <text evidence="8">The sequence shown here is derived from an EMBL/GenBank/DDBJ whole genome shotgun (WGS) entry which is preliminary data.</text>
</comment>
<gene>
    <name evidence="8" type="ORF">GCM10023322_83230</name>
</gene>
<evidence type="ECO:0000256" key="5">
    <source>
        <dbReference type="ARBA" id="ARBA00023136"/>
    </source>
</evidence>
<reference evidence="9" key="1">
    <citation type="journal article" date="2019" name="Int. J. Syst. Evol. Microbiol.">
        <title>The Global Catalogue of Microorganisms (GCM) 10K type strain sequencing project: providing services to taxonomists for standard genome sequencing and annotation.</title>
        <authorList>
            <consortium name="The Broad Institute Genomics Platform"/>
            <consortium name="The Broad Institute Genome Sequencing Center for Infectious Disease"/>
            <person name="Wu L."/>
            <person name="Ma J."/>
        </authorList>
    </citation>
    <scope>NUCLEOTIDE SEQUENCE [LARGE SCALE GENOMIC DNA]</scope>
    <source>
        <strain evidence="9">JCM 18304</strain>
    </source>
</reference>
<sequence length="87" mass="9482">MNSVNARFHENGLVRPRDGRVLGGVCAGLARRFGIRPWSARLLFVVVLLVLPGSQFLIYPVLWILMPSEDRAAATATLSSHSAPGVR</sequence>
<keyword evidence="9" id="KW-1185">Reference proteome</keyword>
<dbReference type="PANTHER" id="PTHR33885">
    <property type="entry name" value="PHAGE SHOCK PROTEIN C"/>
    <property type="match status" value="1"/>
</dbReference>
<dbReference type="RefSeq" id="WP_345639281.1">
    <property type="nucleotide sequence ID" value="NZ_BAABJQ010000057.1"/>
</dbReference>
<evidence type="ECO:0000256" key="4">
    <source>
        <dbReference type="ARBA" id="ARBA00022989"/>
    </source>
</evidence>
<evidence type="ECO:0000256" key="3">
    <source>
        <dbReference type="ARBA" id="ARBA00022692"/>
    </source>
</evidence>
<dbReference type="InterPro" id="IPR007168">
    <property type="entry name" value="Phageshock_PspC_N"/>
</dbReference>
<evidence type="ECO:0000313" key="8">
    <source>
        <dbReference type="EMBL" id="GAA5202070.1"/>
    </source>
</evidence>
<evidence type="ECO:0000256" key="6">
    <source>
        <dbReference type="SAM" id="Phobius"/>
    </source>
</evidence>
<feature type="transmembrane region" description="Helical" evidence="6">
    <location>
        <begin position="42"/>
        <end position="65"/>
    </location>
</feature>
<evidence type="ECO:0000256" key="1">
    <source>
        <dbReference type="ARBA" id="ARBA00004162"/>
    </source>
</evidence>
<keyword evidence="5 6" id="KW-0472">Membrane</keyword>
<dbReference type="InterPro" id="IPR052027">
    <property type="entry name" value="PspC"/>
</dbReference>
<comment type="subcellular location">
    <subcellularLocation>
        <location evidence="1">Cell membrane</location>
        <topology evidence="1">Single-pass membrane protein</topology>
    </subcellularLocation>
</comment>
<evidence type="ECO:0000259" key="7">
    <source>
        <dbReference type="Pfam" id="PF04024"/>
    </source>
</evidence>
<dbReference type="Proteomes" id="UP001501570">
    <property type="component" value="Unassembled WGS sequence"/>
</dbReference>
<dbReference type="EMBL" id="BAABJQ010000057">
    <property type="protein sequence ID" value="GAA5202070.1"/>
    <property type="molecule type" value="Genomic_DNA"/>
</dbReference>
<name>A0ABP9SSN7_9ACTN</name>
<dbReference type="Pfam" id="PF04024">
    <property type="entry name" value="PspC"/>
    <property type="match status" value="1"/>
</dbReference>
<feature type="domain" description="Phage shock protein PspC N-terminal" evidence="7">
    <location>
        <begin position="12"/>
        <end position="69"/>
    </location>
</feature>
<accession>A0ABP9SSN7</accession>
<protein>
    <submittedName>
        <fullName evidence="8">PspC domain-containing protein</fullName>
    </submittedName>
</protein>
<organism evidence="8 9">
    <name type="scientific">Rugosimonospora acidiphila</name>
    <dbReference type="NCBI Taxonomy" id="556531"/>
    <lineage>
        <taxon>Bacteria</taxon>
        <taxon>Bacillati</taxon>
        <taxon>Actinomycetota</taxon>
        <taxon>Actinomycetes</taxon>
        <taxon>Micromonosporales</taxon>
        <taxon>Micromonosporaceae</taxon>
        <taxon>Rugosimonospora</taxon>
    </lineage>
</organism>
<proteinExistence type="predicted"/>
<keyword evidence="3 6" id="KW-0812">Transmembrane</keyword>